<dbReference type="AlphaFoldDB" id="A0A1J0KR93"/>
<reference evidence="2" key="1">
    <citation type="submission" date="2014-10" db="EMBL/GenBank/DDBJ databases">
        <authorList>
            <person name="Kuske C.R."/>
            <person name="Challacombe J.F."/>
            <person name="Daligault H.E."/>
            <person name="Davenport K.W."/>
            <person name="Johnson S.L."/>
            <person name="Siddaramappa S."/>
            <person name="Petersen J.M."/>
        </authorList>
    </citation>
    <scope>NUCLEOTIDE SEQUENCE [LARGE SCALE GENOMIC DNA]</scope>
    <source>
        <strain evidence="2">CA97-1460</strain>
    </source>
</reference>
<name>A0A1J0KR93_9GAMM</name>
<evidence type="ECO:0000313" key="1">
    <source>
        <dbReference type="EMBL" id="APC96219.1"/>
    </source>
</evidence>
<organism evidence="1 2">
    <name type="scientific">Francisella frigiditurris</name>
    <dbReference type="NCBI Taxonomy" id="1542390"/>
    <lineage>
        <taxon>Bacteria</taxon>
        <taxon>Pseudomonadati</taxon>
        <taxon>Pseudomonadota</taxon>
        <taxon>Gammaproteobacteria</taxon>
        <taxon>Thiotrichales</taxon>
        <taxon>Francisellaceae</taxon>
        <taxon>Francisella</taxon>
    </lineage>
</organism>
<evidence type="ECO:0000313" key="2">
    <source>
        <dbReference type="Proteomes" id="UP000182521"/>
    </source>
</evidence>
<proteinExistence type="predicted"/>
<dbReference type="EMBL" id="CP009654">
    <property type="protein sequence ID" value="APC96219.1"/>
    <property type="molecule type" value="Genomic_DNA"/>
</dbReference>
<protein>
    <submittedName>
        <fullName evidence="1">Uncharacterized protein</fullName>
    </submittedName>
</protein>
<gene>
    <name evidence="1" type="ORF">KX01_303</name>
</gene>
<dbReference type="KEGG" id="frc:KX01_303"/>
<accession>A0A1J0KR93</accession>
<dbReference type="Proteomes" id="UP000182521">
    <property type="component" value="Chromosome"/>
</dbReference>
<sequence>MEITNKFTRLSKVKFVAEQEIKVDDKVASTNRCEITCVPATGGRPFFPEYLNQFIHEEETNV</sequence>
<keyword evidence="2" id="KW-1185">Reference proteome</keyword>